<keyword evidence="2" id="KW-0285">Flavoprotein</keyword>
<organism evidence="8 9">
    <name type="scientific">Ustilago hordei</name>
    <name type="common">Barley covered smut fungus</name>
    <dbReference type="NCBI Taxonomy" id="120017"/>
    <lineage>
        <taxon>Eukaryota</taxon>
        <taxon>Fungi</taxon>
        <taxon>Dikarya</taxon>
        <taxon>Basidiomycota</taxon>
        <taxon>Ustilaginomycotina</taxon>
        <taxon>Ustilaginomycetes</taxon>
        <taxon>Ustilaginales</taxon>
        <taxon>Ustilaginaceae</taxon>
        <taxon>Ustilago</taxon>
    </lineage>
</organism>
<dbReference type="PANTHER" id="PTHR43656">
    <property type="entry name" value="BINDING OXIDOREDUCTASE, PUTATIVE (AFU_ORTHOLOGUE AFUA_2G08260)-RELATED"/>
    <property type="match status" value="1"/>
</dbReference>
<protein>
    <submittedName>
        <fullName evidence="8">Related to NADH oxidase</fullName>
    </submittedName>
</protein>
<dbReference type="eggNOG" id="KOG0134">
    <property type="taxonomic scope" value="Eukaryota"/>
</dbReference>
<feature type="region of interest" description="Disordered" evidence="5">
    <location>
        <begin position="335"/>
        <end position="372"/>
    </location>
</feature>
<keyword evidence="6" id="KW-0472">Membrane</keyword>
<keyword evidence="4" id="KW-0560">Oxidoreductase</keyword>
<feature type="transmembrane region" description="Helical" evidence="6">
    <location>
        <begin position="527"/>
        <end position="547"/>
    </location>
</feature>
<keyword evidence="3" id="KW-0288">FMN</keyword>
<comment type="caution">
    <text evidence="8">The sequence shown here is derived from an EMBL/GenBank/DDBJ whole genome shotgun (WGS) entry which is preliminary data.</text>
</comment>
<dbReference type="GO" id="GO:0016491">
    <property type="term" value="F:oxidoreductase activity"/>
    <property type="evidence" value="ECO:0007669"/>
    <property type="project" value="UniProtKB-KW"/>
</dbReference>
<dbReference type="AlphaFoldDB" id="I2G2B6"/>
<dbReference type="GO" id="GO:0010181">
    <property type="term" value="F:FMN binding"/>
    <property type="evidence" value="ECO:0007669"/>
    <property type="project" value="InterPro"/>
</dbReference>
<sequence length="551" mass="59099">MSTKGKAAEAELIACPLEFKGGKVAPNRLAKAPLEETLANAGGGPPNYAHFELYRAWARGGWGLIITGNLAIDPTHLGSPFDVVVPNGEKQLQFFKTAMKRYADACTGRDQPDKVDPKKRPLAVVQLVHAGRQSMRGSGRGITKPALAPSAVPMSTMGGLGPISRFLDHMLWGPVAAMTTEQVQQLRDRFVQAALICAEAGFDGVEIHGSHGYQIAAFLSPRTNLRTDQYGGSAENRARLLLEIVDAVRKQVKDDFIIGVKASTEQFDLEGGNGLNSSDYVQGGLTEDDALLNVKWLAEGGNADFVEISGGNYENPSFVMEGFDSEKEQAKLDKLAKRTASATTKSDPKATSTGANTIQGAGVDPTAKTTARTGRREAFFQNFARRCRSSLPADSRLKIILTGGLRSRHGIASAIQPDDGAADMACLGRPAAVFPDLPLRLTDTSIEDESPEAGTPDYKVPAVSSLALVPTKIVGAGWGTLWHTFHMAQTVLGKGGDATKKSTYRLFKEYTQTGAHQTGFKEPNEDWFMLMVMVSMPVIACIGVLAFNARS</sequence>
<evidence type="ECO:0000259" key="7">
    <source>
        <dbReference type="Pfam" id="PF00724"/>
    </source>
</evidence>
<keyword evidence="9" id="KW-1185">Reference proteome</keyword>
<evidence type="ECO:0000256" key="6">
    <source>
        <dbReference type="SAM" id="Phobius"/>
    </source>
</evidence>
<accession>I2G2B6</accession>
<evidence type="ECO:0000313" key="9">
    <source>
        <dbReference type="Proteomes" id="UP000006174"/>
    </source>
</evidence>
<dbReference type="HOGENOM" id="CLU_012153_6_2_1"/>
<dbReference type="InterPro" id="IPR013785">
    <property type="entry name" value="Aldolase_TIM"/>
</dbReference>
<evidence type="ECO:0000313" key="8">
    <source>
        <dbReference type="EMBL" id="CCF53309.1"/>
    </source>
</evidence>
<dbReference type="Gene3D" id="3.20.20.70">
    <property type="entry name" value="Aldolase class I"/>
    <property type="match status" value="1"/>
</dbReference>
<evidence type="ECO:0000256" key="4">
    <source>
        <dbReference type="ARBA" id="ARBA00023002"/>
    </source>
</evidence>
<keyword evidence="6" id="KW-1133">Transmembrane helix</keyword>
<evidence type="ECO:0000256" key="1">
    <source>
        <dbReference type="ARBA" id="ARBA00005979"/>
    </source>
</evidence>
<dbReference type="Pfam" id="PF00724">
    <property type="entry name" value="Oxidored_FMN"/>
    <property type="match status" value="1"/>
</dbReference>
<dbReference type="Proteomes" id="UP000006174">
    <property type="component" value="Unassembled WGS sequence"/>
</dbReference>
<reference evidence="8 9" key="1">
    <citation type="journal article" date="2012" name="Plant Cell">
        <title>Genome comparison of barley and maize smut fungi reveals targeted loss of RNA silencing components and species-specific presence of transposable elements.</title>
        <authorList>
            <person name="Laurie J.D."/>
            <person name="Ali S."/>
            <person name="Linning R."/>
            <person name="Mannhaupt G."/>
            <person name="Wong P."/>
            <person name="Gueldener U."/>
            <person name="Muensterkoetter M."/>
            <person name="Moore R."/>
            <person name="Kahmann R."/>
            <person name="Bakkeren G."/>
            <person name="Schirawski J."/>
        </authorList>
    </citation>
    <scope>NUCLEOTIDE SEQUENCE [LARGE SCALE GENOMIC DNA]</scope>
    <source>
        <strain evidence="9">Uh4875-4</strain>
    </source>
</reference>
<dbReference type="OMA" id="NAMIFKE"/>
<feature type="compositionally biased region" description="Polar residues" evidence="5">
    <location>
        <begin position="340"/>
        <end position="359"/>
    </location>
</feature>
<keyword evidence="6" id="KW-0812">Transmembrane</keyword>
<feature type="domain" description="NADH:flavin oxidoreductase/NADH oxidase N-terminal" evidence="7">
    <location>
        <begin position="16"/>
        <end position="266"/>
    </location>
</feature>
<gene>
    <name evidence="8" type="ORF">UHOR_02772</name>
</gene>
<dbReference type="InterPro" id="IPR001155">
    <property type="entry name" value="OxRdtase_FMN_N"/>
</dbReference>
<comment type="similarity">
    <text evidence="1">Belongs to the NADH:flavin oxidoreductase/NADH oxidase family.</text>
</comment>
<dbReference type="EMBL" id="CAGI01000181">
    <property type="protein sequence ID" value="CCF53309.1"/>
    <property type="molecule type" value="Genomic_DNA"/>
</dbReference>
<dbReference type="STRING" id="1128400.I2G2B6"/>
<evidence type="ECO:0000256" key="5">
    <source>
        <dbReference type="SAM" id="MobiDB-lite"/>
    </source>
</evidence>
<dbReference type="InterPro" id="IPR051799">
    <property type="entry name" value="NADH_flavin_oxidoreductase"/>
</dbReference>
<proteinExistence type="inferred from homology"/>
<dbReference type="SUPFAM" id="SSF51395">
    <property type="entry name" value="FMN-linked oxidoreductases"/>
    <property type="match status" value="1"/>
</dbReference>
<evidence type="ECO:0000256" key="2">
    <source>
        <dbReference type="ARBA" id="ARBA00022630"/>
    </source>
</evidence>
<dbReference type="PANTHER" id="PTHR43656:SF2">
    <property type="entry name" value="BINDING OXIDOREDUCTASE, PUTATIVE (AFU_ORTHOLOGUE AFUA_2G08260)-RELATED"/>
    <property type="match status" value="1"/>
</dbReference>
<name>I2G2B6_USTHO</name>
<evidence type="ECO:0000256" key="3">
    <source>
        <dbReference type="ARBA" id="ARBA00022643"/>
    </source>
</evidence>